<feature type="region of interest" description="Disordered" evidence="6">
    <location>
        <begin position="1"/>
        <end position="140"/>
    </location>
</feature>
<dbReference type="Gene3D" id="3.30.70.330">
    <property type="match status" value="2"/>
</dbReference>
<dbReference type="SMART" id="SM00360">
    <property type="entry name" value="RRM"/>
    <property type="match status" value="2"/>
</dbReference>
<gene>
    <name evidence="8" type="ORF">V8G54_014589</name>
</gene>
<evidence type="ECO:0000256" key="1">
    <source>
        <dbReference type="ARBA" id="ARBA00004604"/>
    </source>
</evidence>
<dbReference type="PANTHER" id="PTHR23236:SF25">
    <property type="entry name" value="RNA-BINDING PROTEIN 34"/>
    <property type="match status" value="1"/>
</dbReference>
<feature type="compositionally biased region" description="Polar residues" evidence="6">
    <location>
        <begin position="58"/>
        <end position="74"/>
    </location>
</feature>
<dbReference type="InterPro" id="IPR035979">
    <property type="entry name" value="RBD_domain_sf"/>
</dbReference>
<dbReference type="Pfam" id="PF00076">
    <property type="entry name" value="RRM_1"/>
    <property type="match status" value="2"/>
</dbReference>
<dbReference type="PROSITE" id="PS50102">
    <property type="entry name" value="RRM"/>
    <property type="match status" value="2"/>
</dbReference>
<sequence length="549" mass="61387">MGKKKPKDPQQTLQTDTVSSPSSIFNKLFGNAPEHGTATAASLFSDDNPFRRKPAPLSDTTNQAYIPNNGNAQNRDAGDEKKRKKNKEKSPALDPVSVTEVLEKSEKRKRGSDEGREGGLDLGAEAVGKRKRKRDEVEREWEEKRYGLMEEVPKEGTENKTVGNKRKTLDDPADTMVAKEGFDDENKLLRTVFVGNLPLKVKKKILLKEFKKFGEVESVRIRSVPIQDTKKPRKGAILAKKINDAADSVHAYIVFKTEQSAQASLSHNMSLVEGNHIRVDRACPPRKKHKGESVPLYDNKRTVFVGNLPFDVKDEELYQLFCGISNLESSVEAVRVVRDPHLNVGKGIAYVLFKTKQCREVSVLFPISDTCFLLFFPAEWPGSHLFYFLKEAAKFVVKKRNLKLRDRELRLSHAKADATPSKRSNPSSTQAPTPSKRPNTSSTQAPGTPSKKFSVASRSPSSSVNRSNRKANTSYQGLRATKSDVHKKTQQGGEKPKQRQTKRPSVAARKAKANLHKESGAPKQAGIKRKLDSRTPDNTLRNKKVKKNR</sequence>
<evidence type="ECO:0000256" key="6">
    <source>
        <dbReference type="SAM" id="MobiDB-lite"/>
    </source>
</evidence>
<dbReference type="CDD" id="cd12394">
    <property type="entry name" value="RRM1_RBM34"/>
    <property type="match status" value="1"/>
</dbReference>
<dbReference type="PANTHER" id="PTHR23236">
    <property type="entry name" value="EUKARYOTIC TRANSLATION INITIATION FACTOR 4B/4H"/>
    <property type="match status" value="1"/>
</dbReference>
<organism evidence="8 9">
    <name type="scientific">Vigna mungo</name>
    <name type="common">Black gram</name>
    <name type="synonym">Phaseolus mungo</name>
    <dbReference type="NCBI Taxonomy" id="3915"/>
    <lineage>
        <taxon>Eukaryota</taxon>
        <taxon>Viridiplantae</taxon>
        <taxon>Streptophyta</taxon>
        <taxon>Embryophyta</taxon>
        <taxon>Tracheophyta</taxon>
        <taxon>Spermatophyta</taxon>
        <taxon>Magnoliopsida</taxon>
        <taxon>eudicotyledons</taxon>
        <taxon>Gunneridae</taxon>
        <taxon>Pentapetalae</taxon>
        <taxon>rosids</taxon>
        <taxon>fabids</taxon>
        <taxon>Fabales</taxon>
        <taxon>Fabaceae</taxon>
        <taxon>Papilionoideae</taxon>
        <taxon>50 kb inversion clade</taxon>
        <taxon>NPAAA clade</taxon>
        <taxon>indigoferoid/millettioid clade</taxon>
        <taxon>Phaseoleae</taxon>
        <taxon>Vigna</taxon>
    </lineage>
</organism>
<feature type="domain" description="RRM" evidence="7">
    <location>
        <begin position="190"/>
        <end position="284"/>
    </location>
</feature>
<evidence type="ECO:0000313" key="8">
    <source>
        <dbReference type="EMBL" id="WVZ10059.1"/>
    </source>
</evidence>
<feature type="region of interest" description="Disordered" evidence="6">
    <location>
        <begin position="150"/>
        <end position="169"/>
    </location>
</feature>
<name>A0AAQ3RW28_VIGMU</name>
<comment type="subcellular location">
    <subcellularLocation>
        <location evidence="1">Nucleus</location>
        <location evidence="1">Nucleolus</location>
    </subcellularLocation>
</comment>
<feature type="compositionally biased region" description="Low complexity" evidence="6">
    <location>
        <begin position="450"/>
        <end position="466"/>
    </location>
</feature>
<evidence type="ECO:0000256" key="5">
    <source>
        <dbReference type="PROSITE-ProRule" id="PRU00176"/>
    </source>
</evidence>
<dbReference type="AlphaFoldDB" id="A0AAQ3RW28"/>
<feature type="compositionally biased region" description="Polar residues" evidence="6">
    <location>
        <begin position="9"/>
        <end position="25"/>
    </location>
</feature>
<feature type="compositionally biased region" description="Basic and acidic residues" evidence="6">
    <location>
        <begin position="101"/>
        <end position="119"/>
    </location>
</feature>
<feature type="domain" description="RRM" evidence="7">
    <location>
        <begin position="301"/>
        <end position="416"/>
    </location>
</feature>
<dbReference type="InterPro" id="IPR000504">
    <property type="entry name" value="RRM_dom"/>
</dbReference>
<dbReference type="GO" id="GO:0003723">
    <property type="term" value="F:RNA binding"/>
    <property type="evidence" value="ECO:0007669"/>
    <property type="project" value="UniProtKB-UniRule"/>
</dbReference>
<protein>
    <recommendedName>
        <fullName evidence="7">RRM domain-containing protein</fullName>
    </recommendedName>
</protein>
<proteinExistence type="inferred from homology"/>
<keyword evidence="4" id="KW-0539">Nucleus</keyword>
<evidence type="ECO:0000259" key="7">
    <source>
        <dbReference type="PROSITE" id="PS50102"/>
    </source>
</evidence>
<keyword evidence="3 5" id="KW-0694">RNA-binding</keyword>
<dbReference type="EMBL" id="CP144696">
    <property type="protein sequence ID" value="WVZ10059.1"/>
    <property type="molecule type" value="Genomic_DNA"/>
</dbReference>
<evidence type="ECO:0000256" key="2">
    <source>
        <dbReference type="ARBA" id="ARBA00007077"/>
    </source>
</evidence>
<keyword evidence="9" id="KW-1185">Reference proteome</keyword>
<dbReference type="Proteomes" id="UP001374535">
    <property type="component" value="Chromosome 5"/>
</dbReference>
<dbReference type="GO" id="GO:0005730">
    <property type="term" value="C:nucleolus"/>
    <property type="evidence" value="ECO:0007669"/>
    <property type="project" value="UniProtKB-SubCell"/>
</dbReference>
<dbReference type="SUPFAM" id="SSF54928">
    <property type="entry name" value="RNA-binding domain, RBD"/>
    <property type="match status" value="1"/>
</dbReference>
<reference evidence="8 9" key="1">
    <citation type="journal article" date="2023" name="Life. Sci Alliance">
        <title>Evolutionary insights into 3D genome organization and epigenetic landscape of Vigna mungo.</title>
        <authorList>
            <person name="Junaid A."/>
            <person name="Singh B."/>
            <person name="Bhatia S."/>
        </authorList>
    </citation>
    <scope>NUCLEOTIDE SEQUENCE [LARGE SCALE GENOMIC DNA]</scope>
    <source>
        <strain evidence="8">Urdbean</strain>
    </source>
</reference>
<evidence type="ECO:0000256" key="4">
    <source>
        <dbReference type="ARBA" id="ARBA00023242"/>
    </source>
</evidence>
<evidence type="ECO:0000256" key="3">
    <source>
        <dbReference type="ARBA" id="ARBA00022884"/>
    </source>
</evidence>
<evidence type="ECO:0000313" key="9">
    <source>
        <dbReference type="Proteomes" id="UP001374535"/>
    </source>
</evidence>
<feature type="region of interest" description="Disordered" evidence="6">
    <location>
        <begin position="411"/>
        <end position="549"/>
    </location>
</feature>
<feature type="compositionally biased region" description="Polar residues" evidence="6">
    <location>
        <begin position="421"/>
        <end position="447"/>
    </location>
</feature>
<accession>A0AAQ3RW28</accession>
<dbReference type="InterPro" id="IPR012677">
    <property type="entry name" value="Nucleotide-bd_a/b_plait_sf"/>
</dbReference>
<comment type="similarity">
    <text evidence="2">Belongs to the RRM RBM34 family.</text>
</comment>